<dbReference type="KEGG" id="dosa:Os03g0235400"/>
<gene>
    <name evidence="2" type="ordered locus">Os03g0235400</name>
</gene>
<sequence length="80" mass="9305">MGSVLGLEQFGMGDRPGNSSRVHTSEHKVCRKDMCYNMAWMKKRNERNGDVKNLLLVETTSEDKVYRKDMCWSTRAVYDL</sequence>
<dbReference type="EMBL" id="AP008209">
    <property type="protein sequence ID" value="BAH92063.1"/>
    <property type="molecule type" value="Genomic_DNA"/>
</dbReference>
<evidence type="ECO:0000313" key="3">
    <source>
        <dbReference type="Proteomes" id="UP000000763"/>
    </source>
</evidence>
<protein>
    <submittedName>
        <fullName evidence="2">Os03g0235400 protein</fullName>
    </submittedName>
</protein>
<evidence type="ECO:0000256" key="1">
    <source>
        <dbReference type="SAM" id="MobiDB-lite"/>
    </source>
</evidence>
<evidence type="ECO:0000313" key="2">
    <source>
        <dbReference type="EMBL" id="BAH92063.1"/>
    </source>
</evidence>
<accession>A0A0P0VVB9</accession>
<name>A0A0P0VVB9_ORYSJ</name>
<dbReference type="Proteomes" id="UP000000763">
    <property type="component" value="Chromosome 3"/>
</dbReference>
<dbReference type="AlphaFoldDB" id="A0A0P0VVB9"/>
<proteinExistence type="predicted"/>
<organism evidence="2 3">
    <name type="scientific">Oryza sativa subsp. japonica</name>
    <name type="common">Rice</name>
    <dbReference type="NCBI Taxonomy" id="39947"/>
    <lineage>
        <taxon>Eukaryota</taxon>
        <taxon>Viridiplantae</taxon>
        <taxon>Streptophyta</taxon>
        <taxon>Embryophyta</taxon>
        <taxon>Tracheophyta</taxon>
        <taxon>Spermatophyta</taxon>
        <taxon>Magnoliopsida</taxon>
        <taxon>Liliopsida</taxon>
        <taxon>Poales</taxon>
        <taxon>Poaceae</taxon>
        <taxon>BOP clade</taxon>
        <taxon>Oryzoideae</taxon>
        <taxon>Oryzeae</taxon>
        <taxon>Oryzinae</taxon>
        <taxon>Oryza</taxon>
        <taxon>Oryza sativa</taxon>
    </lineage>
</organism>
<dbReference type="Gramene" id="Os03t0235400-01">
    <property type="protein sequence ID" value="Os03t0235400-01"/>
    <property type="gene ID" value="Os03g0235400"/>
</dbReference>
<feature type="region of interest" description="Disordered" evidence="1">
    <location>
        <begin position="1"/>
        <end position="25"/>
    </location>
</feature>
<reference evidence="3" key="2">
    <citation type="journal article" date="2008" name="Nucleic Acids Res.">
        <title>The rice annotation project database (RAP-DB): 2008 update.</title>
        <authorList>
            <consortium name="The rice annotation project (RAP)"/>
        </authorList>
    </citation>
    <scope>GENOME REANNOTATION</scope>
    <source>
        <strain evidence="3">cv. Nipponbare</strain>
    </source>
</reference>
<reference evidence="2 3" key="1">
    <citation type="journal article" date="2005" name="Nature">
        <title>The map-based sequence of the rice genome.</title>
        <authorList>
            <consortium name="International rice genome sequencing project (IRGSP)"/>
            <person name="Matsumoto T."/>
            <person name="Wu J."/>
            <person name="Kanamori H."/>
            <person name="Katayose Y."/>
            <person name="Fujisawa M."/>
            <person name="Namiki N."/>
            <person name="Mizuno H."/>
            <person name="Yamamoto K."/>
            <person name="Antonio B.A."/>
            <person name="Baba T."/>
            <person name="Sakata K."/>
            <person name="Nagamura Y."/>
            <person name="Aoki H."/>
            <person name="Arikawa K."/>
            <person name="Arita K."/>
            <person name="Bito T."/>
            <person name="Chiden Y."/>
            <person name="Fujitsuka N."/>
            <person name="Fukunaka R."/>
            <person name="Hamada M."/>
            <person name="Harada C."/>
            <person name="Hayashi A."/>
            <person name="Hijishita S."/>
            <person name="Honda M."/>
            <person name="Hosokawa S."/>
            <person name="Ichikawa Y."/>
            <person name="Idonuma A."/>
            <person name="Iijima M."/>
            <person name="Ikeda M."/>
            <person name="Ikeno M."/>
            <person name="Ito K."/>
            <person name="Ito S."/>
            <person name="Ito T."/>
            <person name="Ito Y."/>
            <person name="Ito Y."/>
            <person name="Iwabuchi A."/>
            <person name="Kamiya K."/>
            <person name="Karasawa W."/>
            <person name="Kurita K."/>
            <person name="Katagiri S."/>
            <person name="Kikuta A."/>
            <person name="Kobayashi H."/>
            <person name="Kobayashi N."/>
            <person name="Machita K."/>
            <person name="Maehara T."/>
            <person name="Masukawa M."/>
            <person name="Mizubayashi T."/>
            <person name="Mukai Y."/>
            <person name="Nagasaki H."/>
            <person name="Nagata Y."/>
            <person name="Naito S."/>
            <person name="Nakashima M."/>
            <person name="Nakama Y."/>
            <person name="Nakamichi Y."/>
            <person name="Nakamura M."/>
            <person name="Meguro A."/>
            <person name="Negishi M."/>
            <person name="Ohta I."/>
            <person name="Ohta T."/>
            <person name="Okamoto M."/>
            <person name="Ono N."/>
            <person name="Saji S."/>
            <person name="Sakaguchi M."/>
            <person name="Sakai K."/>
            <person name="Shibata M."/>
            <person name="Shimokawa T."/>
            <person name="Song J."/>
            <person name="Takazaki Y."/>
            <person name="Terasawa K."/>
            <person name="Tsugane M."/>
            <person name="Tsuji K."/>
            <person name="Ueda S."/>
            <person name="Waki K."/>
            <person name="Yamagata H."/>
            <person name="Yamamoto M."/>
            <person name="Yamamoto S."/>
            <person name="Yamane H."/>
            <person name="Yoshiki S."/>
            <person name="Yoshihara R."/>
            <person name="Yukawa K."/>
            <person name="Zhong H."/>
            <person name="Yano M."/>
            <person name="Yuan Q."/>
            <person name="Ouyang S."/>
            <person name="Liu J."/>
            <person name="Jones K.M."/>
            <person name="Gansberger K."/>
            <person name="Moffat K."/>
            <person name="Hill J."/>
            <person name="Bera J."/>
            <person name="Fadrosh D."/>
            <person name="Jin S."/>
            <person name="Johri S."/>
            <person name="Kim M."/>
            <person name="Overton L."/>
            <person name="Reardon M."/>
            <person name="Tsitrin T."/>
            <person name="Vuong H."/>
            <person name="Weaver B."/>
            <person name="Ciecko A."/>
            <person name="Tallon L."/>
            <person name="Jackson J."/>
            <person name="Pai G."/>
            <person name="Aken S.V."/>
            <person name="Utterback T."/>
            <person name="Reidmuller S."/>
            <person name="Feldblyum T."/>
            <person name="Hsiao J."/>
            <person name="Zismann V."/>
            <person name="Iobst S."/>
            <person name="de Vazeille A.R."/>
            <person name="Buell C.R."/>
            <person name="Ying K."/>
            <person name="Li Y."/>
            <person name="Lu T."/>
            <person name="Huang Y."/>
            <person name="Zhao Q."/>
            <person name="Feng Q."/>
            <person name="Zhang L."/>
            <person name="Zhu J."/>
            <person name="Weng Q."/>
            <person name="Mu J."/>
            <person name="Lu Y."/>
            <person name="Fan D."/>
            <person name="Liu Y."/>
            <person name="Guan J."/>
            <person name="Zhang Y."/>
            <person name="Yu S."/>
            <person name="Liu X."/>
            <person name="Zhang Y."/>
            <person name="Hong G."/>
            <person name="Han B."/>
            <person name="Choisne N."/>
            <person name="Demange N."/>
            <person name="Orjeda G."/>
            <person name="Samain S."/>
            <person name="Cattolico L."/>
            <person name="Pelletier E."/>
            <person name="Couloux A."/>
            <person name="Segurens B."/>
            <person name="Wincker P."/>
            <person name="D'Hont A."/>
            <person name="Scarpelli C."/>
            <person name="Weissenbach J."/>
            <person name="Salanoubat M."/>
            <person name="Quetier F."/>
            <person name="Yu Y."/>
            <person name="Kim H.R."/>
            <person name="Rambo T."/>
            <person name="Currie J."/>
            <person name="Collura K."/>
            <person name="Luo M."/>
            <person name="Yang T."/>
            <person name="Ammiraju J.S.S."/>
            <person name="Engler F."/>
            <person name="Soderlund C."/>
            <person name="Wing R.A."/>
            <person name="Palmer L.E."/>
            <person name="de la Bastide M."/>
            <person name="Spiegel L."/>
            <person name="Nascimento L."/>
            <person name="Zutavern T."/>
            <person name="O'Shaughnessy A."/>
            <person name="Dike S."/>
            <person name="Dedhia N."/>
            <person name="Preston R."/>
            <person name="Balija V."/>
            <person name="McCombie W.R."/>
            <person name="Chow T."/>
            <person name="Chen H."/>
            <person name="Chung M."/>
            <person name="Chen C."/>
            <person name="Shaw J."/>
            <person name="Wu H."/>
            <person name="Hsiao K."/>
            <person name="Chao Y."/>
            <person name="Chu M."/>
            <person name="Cheng C."/>
            <person name="Hour A."/>
            <person name="Lee P."/>
            <person name="Lin S."/>
            <person name="Lin Y."/>
            <person name="Liou J."/>
            <person name="Liu S."/>
            <person name="Hsing Y."/>
            <person name="Raghuvanshi S."/>
            <person name="Mohanty A."/>
            <person name="Bharti A.K."/>
            <person name="Gaur A."/>
            <person name="Gupta V."/>
            <person name="Kumar D."/>
            <person name="Ravi V."/>
            <person name="Vij S."/>
            <person name="Kapur A."/>
            <person name="Khurana P."/>
            <person name="Khurana P."/>
            <person name="Khurana J.P."/>
            <person name="Tyagi A.K."/>
            <person name="Gaikwad K."/>
            <person name="Singh A."/>
            <person name="Dalal V."/>
            <person name="Srivastava S."/>
            <person name="Dixit A."/>
            <person name="Pal A.K."/>
            <person name="Ghazi I.A."/>
            <person name="Yadav M."/>
            <person name="Pandit A."/>
            <person name="Bhargava A."/>
            <person name="Sureshbabu K."/>
            <person name="Batra K."/>
            <person name="Sharma T.R."/>
            <person name="Mohapatra T."/>
            <person name="Singh N.K."/>
            <person name="Messing J."/>
            <person name="Nelson A.B."/>
            <person name="Fuks G."/>
            <person name="Kavchok S."/>
            <person name="Keizer G."/>
            <person name="Linton E."/>
            <person name="Llaca V."/>
            <person name="Song R."/>
            <person name="Tanyolac B."/>
            <person name="Young S."/>
            <person name="Ho-Il K."/>
            <person name="Hahn J.H."/>
            <person name="Sangsakoo G."/>
            <person name="Vanavichit A."/>
            <person name="de Mattos Luiz.A.T."/>
            <person name="Zimmer P.D."/>
            <person name="Malone G."/>
            <person name="Dellagostin O."/>
            <person name="de Oliveira A.C."/>
            <person name="Bevan M."/>
            <person name="Bancroft I."/>
            <person name="Minx P."/>
            <person name="Cordum H."/>
            <person name="Wilson R."/>
            <person name="Cheng Z."/>
            <person name="Jin W."/>
            <person name="Jiang J."/>
            <person name="Leong S.A."/>
            <person name="Iwama H."/>
            <person name="Gojobori T."/>
            <person name="Itoh T."/>
            <person name="Niimura Y."/>
            <person name="Fujii Y."/>
            <person name="Habara T."/>
            <person name="Sakai H."/>
            <person name="Sato Y."/>
            <person name="Wilson G."/>
            <person name="Kumar K."/>
            <person name="McCouch S."/>
            <person name="Juretic N."/>
            <person name="Hoen D."/>
            <person name="Wright S."/>
            <person name="Bruskiewich R."/>
            <person name="Bureau T."/>
            <person name="Miyao A."/>
            <person name="Hirochika H."/>
            <person name="Nishikawa T."/>
            <person name="Kadowaki K."/>
            <person name="Sugiura M."/>
            <person name="Burr B."/>
            <person name="Sasaki T."/>
        </authorList>
    </citation>
    <scope>NUCLEOTIDE SEQUENCE [LARGE SCALE GENOMIC DNA]</scope>
    <source>
        <strain evidence="3">cv. Nipponbare</strain>
    </source>
</reference>